<keyword evidence="1" id="KW-1133">Transmembrane helix</keyword>
<gene>
    <name evidence="2" type="ORF">CUESP1_2871</name>
</gene>
<sequence length="97" mass="11347">MISDTRKLIIIYIIVLIITLWISGIVPKQIGKIIAINYVKKNYPDKNLVFLAIDYSPIHESYFVSFKALDGRVYNFELYSKYLPVNVWFDPFNLIEG</sequence>
<protein>
    <submittedName>
        <fullName evidence="2">Uncharacterized protein</fullName>
    </submittedName>
</protein>
<dbReference type="HOGENOM" id="CLU_182849_0_0_9"/>
<evidence type="ECO:0000256" key="1">
    <source>
        <dbReference type="SAM" id="Phobius"/>
    </source>
</evidence>
<dbReference type="AlphaFoldDB" id="M1ZCI2"/>
<dbReference type="EMBL" id="LT669839">
    <property type="protein sequence ID" value="SHD78201.1"/>
    <property type="molecule type" value="Genomic_DNA"/>
</dbReference>
<keyword evidence="1" id="KW-0812">Transmembrane</keyword>
<dbReference type="Proteomes" id="UP000245423">
    <property type="component" value="Chromosome 1"/>
</dbReference>
<evidence type="ECO:0000313" key="2">
    <source>
        <dbReference type="EMBL" id="SHD78201.1"/>
    </source>
</evidence>
<dbReference type="OrthoDB" id="2085845at2"/>
<proteinExistence type="predicted"/>
<keyword evidence="1" id="KW-0472">Membrane</keyword>
<organism evidence="2 3">
    <name type="scientific">[Clostridium] ultunense Esp</name>
    <dbReference type="NCBI Taxonomy" id="1288971"/>
    <lineage>
        <taxon>Bacteria</taxon>
        <taxon>Bacillati</taxon>
        <taxon>Bacillota</taxon>
        <taxon>Tissierellia</taxon>
        <taxon>Tissierellales</taxon>
        <taxon>Tepidimicrobiaceae</taxon>
        <taxon>Schnuerera</taxon>
    </lineage>
</organism>
<name>M1ZCI2_9FIRM</name>
<evidence type="ECO:0000313" key="3">
    <source>
        <dbReference type="Proteomes" id="UP000245423"/>
    </source>
</evidence>
<dbReference type="RefSeq" id="WP_005585585.1">
    <property type="nucleotide sequence ID" value="NZ_LT669839.1"/>
</dbReference>
<feature type="transmembrane region" description="Helical" evidence="1">
    <location>
        <begin position="9"/>
        <end position="26"/>
    </location>
</feature>
<keyword evidence="3" id="KW-1185">Reference proteome</keyword>
<reference evidence="2 3" key="1">
    <citation type="submission" date="2016-11" db="EMBL/GenBank/DDBJ databases">
        <authorList>
            <person name="Manzoor S."/>
        </authorList>
    </citation>
    <scope>NUCLEOTIDE SEQUENCE [LARGE SCALE GENOMIC DNA]</scope>
    <source>
        <strain evidence="2">Clostridium ultunense strain Esp</strain>
    </source>
</reference>
<accession>M1ZCI2</accession>